<dbReference type="InterPro" id="IPR023809">
    <property type="entry name" value="Thiopep_bacteriocin_synth_dom"/>
</dbReference>
<feature type="compositionally biased region" description="Low complexity" evidence="1">
    <location>
        <begin position="333"/>
        <end position="347"/>
    </location>
</feature>
<keyword evidence="4" id="KW-1185">Reference proteome</keyword>
<dbReference type="Proteomes" id="UP000236754">
    <property type="component" value="Unassembled WGS sequence"/>
</dbReference>
<evidence type="ECO:0000313" key="4">
    <source>
        <dbReference type="Proteomes" id="UP000236754"/>
    </source>
</evidence>
<accession>A0A1H6DK14</accession>
<gene>
    <name evidence="3" type="ORF">SAMN05216223_116132</name>
</gene>
<reference evidence="3 4" key="1">
    <citation type="submission" date="2016-10" db="EMBL/GenBank/DDBJ databases">
        <authorList>
            <person name="de Groot N.N."/>
        </authorList>
    </citation>
    <scope>NUCLEOTIDE SEQUENCE [LARGE SCALE GENOMIC DNA]</scope>
    <source>
        <strain evidence="3 4">CGMCC 4.2023</strain>
    </source>
</reference>
<sequence>MGRMPPDQLTQPEPETTERAVLAVLSGRPLTQAATEARIDPANLSDALQVFQQAGRQAVADHAAQHEWWHIYLHFTDWAHADRTFTSHVLPLLHAADADGTPNGWWYTRKHPCWRLRLNRHNQFETTTPIADGLDRLVTEGHLHRWWPGIYEPETAAFGGPTSMAAAHRLFVADSREIQQLPLRKDLSLGPRELSILLCTTLMRAAGLEWYEQGDVWHHVITAEHRSSIADISRETLDARAAEIHSLLLADINSLLSPAGPLEPVAEWVVAFRRAGQSLADAAQQGTLDRGLRQVLSYHVIFHWNRLGLSLRAQSALAWAARTAILHPTALEPGTDTTGRPDTPIGDGTRRDSPTRINPQAGRE</sequence>
<evidence type="ECO:0000259" key="2">
    <source>
        <dbReference type="Pfam" id="PF14028"/>
    </source>
</evidence>
<dbReference type="Pfam" id="PF14028">
    <property type="entry name" value="Lant_dehydr_C"/>
    <property type="match status" value="1"/>
</dbReference>
<feature type="domain" description="Thiopeptide-type bacteriocin biosynthesis" evidence="2">
    <location>
        <begin position="68"/>
        <end position="323"/>
    </location>
</feature>
<organism evidence="3 4">
    <name type="scientific">Actinacidiphila yanglinensis</name>
    <dbReference type="NCBI Taxonomy" id="310779"/>
    <lineage>
        <taxon>Bacteria</taxon>
        <taxon>Bacillati</taxon>
        <taxon>Actinomycetota</taxon>
        <taxon>Actinomycetes</taxon>
        <taxon>Kitasatosporales</taxon>
        <taxon>Streptomycetaceae</taxon>
        <taxon>Actinacidiphila</taxon>
    </lineage>
</organism>
<name>A0A1H6DK14_9ACTN</name>
<dbReference type="NCBIfam" id="TIGR03891">
    <property type="entry name" value="thiopep_ocin"/>
    <property type="match status" value="1"/>
</dbReference>
<proteinExistence type="predicted"/>
<dbReference type="EMBL" id="FNVU01000016">
    <property type="protein sequence ID" value="SEG85757.1"/>
    <property type="molecule type" value="Genomic_DNA"/>
</dbReference>
<dbReference type="AlphaFoldDB" id="A0A1H6DK14"/>
<evidence type="ECO:0000256" key="1">
    <source>
        <dbReference type="SAM" id="MobiDB-lite"/>
    </source>
</evidence>
<protein>
    <submittedName>
        <fullName evidence="3">Thiopeptide-type bacteriocin biosynthesis domain-containing protein</fullName>
    </submittedName>
</protein>
<feature type="region of interest" description="Disordered" evidence="1">
    <location>
        <begin position="330"/>
        <end position="364"/>
    </location>
</feature>
<evidence type="ECO:0000313" key="3">
    <source>
        <dbReference type="EMBL" id="SEG85757.1"/>
    </source>
</evidence>